<evidence type="ECO:0000313" key="2">
    <source>
        <dbReference type="Proteomes" id="UP001589703"/>
    </source>
</evidence>
<proteinExistence type="predicted"/>
<accession>A0ABV5VMW6</accession>
<name>A0ABV5VMW6_9ACTN</name>
<gene>
    <name evidence="1" type="ORF">ACFFRO_29365</name>
</gene>
<sequence length="208" mass="22827">MCSEVPMGSKAAILVLTDERPEGLFRGAVGWDRTRSLDLAARFLGGTPRESGVLPLDLAVWPEDGAACVASFPHFDVVCSRKIARDHPSDLVSEAARLAGKRSAYAVCMESSEDWASILAWSPTGLLRAVSLSPRSGVIEDVGQKFPFEQPFWNGQRPVQASSYRLPFHPIDLGNEALRYFFGFILEGKEDDLCVDPEEVEIPVFDPS</sequence>
<keyword evidence="2" id="KW-1185">Reference proteome</keyword>
<dbReference type="Proteomes" id="UP001589703">
    <property type="component" value="Unassembled WGS sequence"/>
</dbReference>
<reference evidence="1 2" key="1">
    <citation type="submission" date="2024-09" db="EMBL/GenBank/DDBJ databases">
        <authorList>
            <person name="Sun Q."/>
            <person name="Mori K."/>
        </authorList>
    </citation>
    <scope>NUCLEOTIDE SEQUENCE [LARGE SCALE GENOMIC DNA]</scope>
    <source>
        <strain evidence="1 2">JCM 10918</strain>
    </source>
</reference>
<organism evidence="1 2">
    <name type="scientific">Streptomyces thermocoprophilus</name>
    <dbReference type="NCBI Taxonomy" id="78356"/>
    <lineage>
        <taxon>Bacteria</taxon>
        <taxon>Bacillati</taxon>
        <taxon>Actinomycetota</taxon>
        <taxon>Actinomycetes</taxon>
        <taxon>Kitasatosporales</taxon>
        <taxon>Streptomycetaceae</taxon>
        <taxon>Streptomyces</taxon>
    </lineage>
</organism>
<dbReference type="EMBL" id="JBHMAR010000075">
    <property type="protein sequence ID" value="MFB9739176.1"/>
    <property type="molecule type" value="Genomic_DNA"/>
</dbReference>
<dbReference type="RefSeq" id="WP_385860256.1">
    <property type="nucleotide sequence ID" value="NZ_JBHMAR010000075.1"/>
</dbReference>
<comment type="caution">
    <text evidence="1">The sequence shown here is derived from an EMBL/GenBank/DDBJ whole genome shotgun (WGS) entry which is preliminary data.</text>
</comment>
<dbReference type="Pfam" id="PF21997">
    <property type="entry name" value="DUF6928"/>
    <property type="match status" value="1"/>
</dbReference>
<evidence type="ECO:0000313" key="1">
    <source>
        <dbReference type="EMBL" id="MFB9739176.1"/>
    </source>
</evidence>
<protein>
    <submittedName>
        <fullName evidence="1">DUF6928 family protein</fullName>
    </submittedName>
</protein>
<dbReference type="InterPro" id="IPR053847">
    <property type="entry name" value="DUF6928"/>
</dbReference>